<protein>
    <submittedName>
        <fullName evidence="16">Uncharacterized protein</fullName>
    </submittedName>
</protein>
<reference evidence="16 17" key="1">
    <citation type="submission" date="2023-11" db="EMBL/GenBank/DDBJ databases">
        <title>Halocaridina rubra genome assembly.</title>
        <authorList>
            <person name="Smith C."/>
        </authorList>
    </citation>
    <scope>NUCLEOTIDE SEQUENCE [LARGE SCALE GENOMIC DNA]</scope>
    <source>
        <strain evidence="16">EP-1</strain>
        <tissue evidence="16">Whole</tissue>
    </source>
</reference>
<gene>
    <name evidence="16" type="ORF">SK128_026464</name>
</gene>
<keyword evidence="4" id="KW-1003">Cell membrane</keyword>
<feature type="domain" description="Ionotropic glutamate receptor C-terminal" evidence="14">
    <location>
        <begin position="229"/>
        <end position="505"/>
    </location>
</feature>
<keyword evidence="12" id="KW-0407">Ion channel</keyword>
<dbReference type="EMBL" id="JAXCGZ010007646">
    <property type="protein sequence ID" value="KAK7078851.1"/>
    <property type="molecule type" value="Genomic_DNA"/>
</dbReference>
<dbReference type="PANTHER" id="PTHR42643">
    <property type="entry name" value="IONOTROPIC RECEPTOR 20A-RELATED"/>
    <property type="match status" value="1"/>
</dbReference>
<keyword evidence="3" id="KW-0813">Transport</keyword>
<evidence type="ECO:0000256" key="3">
    <source>
        <dbReference type="ARBA" id="ARBA00022448"/>
    </source>
</evidence>
<keyword evidence="6 13" id="KW-1133">Transmembrane helix</keyword>
<keyword evidence="10" id="KW-0325">Glycoprotein</keyword>
<proteinExistence type="inferred from homology"/>
<dbReference type="Proteomes" id="UP001381693">
    <property type="component" value="Unassembled WGS sequence"/>
</dbReference>
<dbReference type="GO" id="GO:0015276">
    <property type="term" value="F:ligand-gated monoatomic ion channel activity"/>
    <property type="evidence" value="ECO:0007669"/>
    <property type="project" value="InterPro"/>
</dbReference>
<dbReference type="Gene3D" id="1.10.287.70">
    <property type="match status" value="1"/>
</dbReference>
<comment type="similarity">
    <text evidence="2">Belongs to the glutamate-gated ion channel (TC 1.A.10.1) family.</text>
</comment>
<evidence type="ECO:0000256" key="10">
    <source>
        <dbReference type="ARBA" id="ARBA00023180"/>
    </source>
</evidence>
<evidence type="ECO:0000256" key="11">
    <source>
        <dbReference type="ARBA" id="ARBA00023286"/>
    </source>
</evidence>
<evidence type="ECO:0000256" key="5">
    <source>
        <dbReference type="ARBA" id="ARBA00022692"/>
    </source>
</evidence>
<accession>A0AAN8X9R4</accession>
<evidence type="ECO:0000256" key="8">
    <source>
        <dbReference type="ARBA" id="ARBA00023136"/>
    </source>
</evidence>
<evidence type="ECO:0000313" key="16">
    <source>
        <dbReference type="EMBL" id="KAK7078851.1"/>
    </source>
</evidence>
<evidence type="ECO:0000256" key="6">
    <source>
        <dbReference type="ARBA" id="ARBA00022989"/>
    </source>
</evidence>
<organism evidence="16 17">
    <name type="scientific">Halocaridina rubra</name>
    <name type="common">Hawaiian red shrimp</name>
    <dbReference type="NCBI Taxonomy" id="373956"/>
    <lineage>
        <taxon>Eukaryota</taxon>
        <taxon>Metazoa</taxon>
        <taxon>Ecdysozoa</taxon>
        <taxon>Arthropoda</taxon>
        <taxon>Crustacea</taxon>
        <taxon>Multicrustacea</taxon>
        <taxon>Malacostraca</taxon>
        <taxon>Eumalacostraca</taxon>
        <taxon>Eucarida</taxon>
        <taxon>Decapoda</taxon>
        <taxon>Pleocyemata</taxon>
        <taxon>Caridea</taxon>
        <taxon>Atyoidea</taxon>
        <taxon>Atyidae</taxon>
        <taxon>Halocaridina</taxon>
    </lineage>
</organism>
<keyword evidence="8 13" id="KW-0472">Membrane</keyword>
<feature type="domain" description="Ionotropic glutamate receptor L-glutamate and glycine-binding" evidence="15">
    <location>
        <begin position="103"/>
        <end position="205"/>
    </location>
</feature>
<evidence type="ECO:0000256" key="7">
    <source>
        <dbReference type="ARBA" id="ARBA00023065"/>
    </source>
</evidence>
<evidence type="ECO:0000259" key="14">
    <source>
        <dbReference type="Pfam" id="PF00060"/>
    </source>
</evidence>
<name>A0AAN8X9R4_HALRR</name>
<dbReference type="Pfam" id="PF10613">
    <property type="entry name" value="Lig_chan-Glu_bd"/>
    <property type="match status" value="1"/>
</dbReference>
<dbReference type="GO" id="GO:0005886">
    <property type="term" value="C:plasma membrane"/>
    <property type="evidence" value="ECO:0007669"/>
    <property type="project" value="UniProtKB-SubCell"/>
</dbReference>
<feature type="transmembrane region" description="Helical" evidence="13">
    <location>
        <begin position="497"/>
        <end position="522"/>
    </location>
</feature>
<dbReference type="Pfam" id="PF00060">
    <property type="entry name" value="Lig_chan"/>
    <property type="match status" value="1"/>
</dbReference>
<evidence type="ECO:0000256" key="4">
    <source>
        <dbReference type="ARBA" id="ARBA00022475"/>
    </source>
</evidence>
<evidence type="ECO:0000256" key="9">
    <source>
        <dbReference type="ARBA" id="ARBA00023170"/>
    </source>
</evidence>
<evidence type="ECO:0000259" key="15">
    <source>
        <dbReference type="Pfam" id="PF10613"/>
    </source>
</evidence>
<keyword evidence="17" id="KW-1185">Reference proteome</keyword>
<evidence type="ECO:0000313" key="17">
    <source>
        <dbReference type="Proteomes" id="UP001381693"/>
    </source>
</evidence>
<evidence type="ECO:0000256" key="12">
    <source>
        <dbReference type="ARBA" id="ARBA00023303"/>
    </source>
</evidence>
<dbReference type="Gene3D" id="3.40.190.10">
    <property type="entry name" value="Periplasmic binding protein-like II"/>
    <property type="match status" value="1"/>
</dbReference>
<dbReference type="GO" id="GO:0050906">
    <property type="term" value="P:detection of stimulus involved in sensory perception"/>
    <property type="evidence" value="ECO:0007669"/>
    <property type="project" value="UniProtKB-ARBA"/>
</dbReference>
<keyword evidence="5 13" id="KW-0812">Transmembrane</keyword>
<comment type="caution">
    <text evidence="16">The sequence shown here is derived from an EMBL/GenBank/DDBJ whole genome shotgun (WGS) entry which is preliminary data.</text>
</comment>
<dbReference type="SUPFAM" id="SSF53850">
    <property type="entry name" value="Periplasmic binding protein-like II"/>
    <property type="match status" value="1"/>
</dbReference>
<evidence type="ECO:0000256" key="13">
    <source>
        <dbReference type="SAM" id="Phobius"/>
    </source>
</evidence>
<evidence type="ECO:0000256" key="1">
    <source>
        <dbReference type="ARBA" id="ARBA00004651"/>
    </source>
</evidence>
<evidence type="ECO:0000256" key="2">
    <source>
        <dbReference type="ARBA" id="ARBA00008685"/>
    </source>
</evidence>
<feature type="transmembrane region" description="Helical" evidence="13">
    <location>
        <begin position="231"/>
        <end position="250"/>
    </location>
</feature>
<keyword evidence="7" id="KW-0406">Ion transport</keyword>
<dbReference type="PANTHER" id="PTHR42643:SF24">
    <property type="entry name" value="IONOTROPIC RECEPTOR 60A"/>
    <property type="match status" value="1"/>
</dbReference>
<sequence length="523" mass="59670">MFSHQSQLFSQLKFQHSFYRVIIAGLTKEQMEIVITAKKLKKTRHILGIVKGDKPKHYEIFINTLYWGGGLVHAAGWRGRAFTTVSLDYFPDKISNLRQNPLNVITFEFPPSIIYHRDSEGKLLYRYGWDVSVVEALAQAFNFTIVYKEPPPDERWGDKQPNGTWSGMIGQFSRDEGDVGIANLYITNRQGRRNHQDFSTPFGDDKSCYLARVEPPLPHWMSLALPFQTTAWIASMIGLIITGPILYLIARASAKSKYEERHLQSLSYSILYVIGDLLRQPSGSLPLRTSTQIFVVFLGLACMILTIAYTSNLTAFLTVTRHPKGVETIKELYESGKMVFDLNPFFQRYMSGSENRYLRALSERFESIPNYDDIQPKVLDGEGVMIQSKGYLLYVSAHLAIPQGKPRVRLMKECFSPFSIGIVYQYGSPLKHQFDLVISWMFEAGITNRFFIDAISRSQQLKKQEEKMKETVSPETYEEEEEEGGVIPLGIDHLQGIFIILAFGCFVSTSVFFLELALALFLK</sequence>
<dbReference type="InterPro" id="IPR019594">
    <property type="entry name" value="Glu/Gly-bd"/>
</dbReference>
<comment type="subcellular location">
    <subcellularLocation>
        <location evidence="1">Cell membrane</location>
        <topology evidence="1">Multi-pass membrane protein</topology>
    </subcellularLocation>
</comment>
<dbReference type="InterPro" id="IPR052192">
    <property type="entry name" value="Insect_Ionotropic_Sensory_Rcpt"/>
</dbReference>
<keyword evidence="11" id="KW-1071">Ligand-gated ion channel</keyword>
<keyword evidence="9" id="KW-0675">Receptor</keyword>
<feature type="transmembrane region" description="Helical" evidence="13">
    <location>
        <begin position="293"/>
        <end position="319"/>
    </location>
</feature>
<dbReference type="AlphaFoldDB" id="A0AAN8X9R4"/>
<dbReference type="InterPro" id="IPR001320">
    <property type="entry name" value="Iontro_rcpt_C"/>
</dbReference>